<feature type="transmembrane region" description="Helical" evidence="1">
    <location>
        <begin position="76"/>
        <end position="97"/>
    </location>
</feature>
<evidence type="ECO:0000313" key="2">
    <source>
        <dbReference type="EMBL" id="GAA4183916.1"/>
    </source>
</evidence>
<sequence length="113" mass="12104">MTLHALSIAFGWALLAAGCAMAAHGVHVLVTGRVPRVISGRGGVLRVRSYGWSLLFFGLFAVSTASPRLLGWTDELSLTFFTLLALAFAAVALTLMAKAKKVLKPTTSRDREM</sequence>
<dbReference type="RefSeq" id="WP_344915794.1">
    <property type="nucleotide sequence ID" value="NZ_BAABAQ010000002.1"/>
</dbReference>
<organism evidence="2 3">
    <name type="scientific">Streptosporangium oxazolinicum</name>
    <dbReference type="NCBI Taxonomy" id="909287"/>
    <lineage>
        <taxon>Bacteria</taxon>
        <taxon>Bacillati</taxon>
        <taxon>Actinomycetota</taxon>
        <taxon>Actinomycetes</taxon>
        <taxon>Streptosporangiales</taxon>
        <taxon>Streptosporangiaceae</taxon>
        <taxon>Streptosporangium</taxon>
    </lineage>
</organism>
<feature type="transmembrane region" description="Helical" evidence="1">
    <location>
        <begin position="50"/>
        <end position="70"/>
    </location>
</feature>
<proteinExistence type="predicted"/>
<evidence type="ECO:0000256" key="1">
    <source>
        <dbReference type="SAM" id="Phobius"/>
    </source>
</evidence>
<dbReference type="EMBL" id="BAABAQ010000002">
    <property type="protein sequence ID" value="GAA4183916.1"/>
    <property type="molecule type" value="Genomic_DNA"/>
</dbReference>
<gene>
    <name evidence="2" type="ORF">GCM10022252_11980</name>
</gene>
<dbReference type="Proteomes" id="UP001501251">
    <property type="component" value="Unassembled WGS sequence"/>
</dbReference>
<comment type="caution">
    <text evidence="2">The sequence shown here is derived from an EMBL/GenBank/DDBJ whole genome shotgun (WGS) entry which is preliminary data.</text>
</comment>
<reference evidence="3" key="1">
    <citation type="journal article" date="2019" name="Int. J. Syst. Evol. Microbiol.">
        <title>The Global Catalogue of Microorganisms (GCM) 10K type strain sequencing project: providing services to taxonomists for standard genome sequencing and annotation.</title>
        <authorList>
            <consortium name="The Broad Institute Genomics Platform"/>
            <consortium name="The Broad Institute Genome Sequencing Center for Infectious Disease"/>
            <person name="Wu L."/>
            <person name="Ma J."/>
        </authorList>
    </citation>
    <scope>NUCLEOTIDE SEQUENCE [LARGE SCALE GENOMIC DNA]</scope>
    <source>
        <strain evidence="3">JCM 17388</strain>
    </source>
</reference>
<evidence type="ECO:0000313" key="3">
    <source>
        <dbReference type="Proteomes" id="UP001501251"/>
    </source>
</evidence>
<protein>
    <submittedName>
        <fullName evidence="2">Uncharacterized protein</fullName>
    </submittedName>
</protein>
<keyword evidence="1" id="KW-0472">Membrane</keyword>
<feature type="transmembrane region" description="Helical" evidence="1">
    <location>
        <begin position="6"/>
        <end position="30"/>
    </location>
</feature>
<keyword evidence="1" id="KW-1133">Transmembrane helix</keyword>
<keyword evidence="1" id="KW-0812">Transmembrane</keyword>
<accession>A0ABP8AH62</accession>
<keyword evidence="3" id="KW-1185">Reference proteome</keyword>
<name>A0ABP8AH62_9ACTN</name>